<feature type="compositionally biased region" description="Basic and acidic residues" evidence="4">
    <location>
        <begin position="308"/>
        <end position="361"/>
    </location>
</feature>
<gene>
    <name evidence="6" type="ORF">TGEB3V08_LOCUS9753</name>
</gene>
<feature type="domain" description="CHHC U11-48K-type" evidence="5">
    <location>
        <begin position="20"/>
        <end position="47"/>
    </location>
</feature>
<name>A0A7R9PR03_TIMGE</name>
<feature type="compositionally biased region" description="Basic and acidic residues" evidence="4">
    <location>
        <begin position="199"/>
        <end position="225"/>
    </location>
</feature>
<organism evidence="6">
    <name type="scientific">Timema genevievae</name>
    <name type="common">Walking stick</name>
    <dbReference type="NCBI Taxonomy" id="629358"/>
    <lineage>
        <taxon>Eukaryota</taxon>
        <taxon>Metazoa</taxon>
        <taxon>Ecdysozoa</taxon>
        <taxon>Arthropoda</taxon>
        <taxon>Hexapoda</taxon>
        <taxon>Insecta</taxon>
        <taxon>Pterygota</taxon>
        <taxon>Neoptera</taxon>
        <taxon>Polyneoptera</taxon>
        <taxon>Phasmatodea</taxon>
        <taxon>Timematodea</taxon>
        <taxon>Timematoidea</taxon>
        <taxon>Timematidae</taxon>
        <taxon>Timema</taxon>
    </lineage>
</organism>
<accession>A0A7R9PR03</accession>
<evidence type="ECO:0000256" key="4">
    <source>
        <dbReference type="SAM" id="MobiDB-lite"/>
    </source>
</evidence>
<evidence type="ECO:0000256" key="2">
    <source>
        <dbReference type="ARBA" id="ARBA00022771"/>
    </source>
</evidence>
<dbReference type="AlphaFoldDB" id="A0A7R9PR03"/>
<dbReference type="PROSITE" id="PS51800">
    <property type="entry name" value="ZF_CHHC_U11_48K"/>
    <property type="match status" value="1"/>
</dbReference>
<feature type="compositionally biased region" description="Basic and acidic residues" evidence="4">
    <location>
        <begin position="284"/>
        <end position="301"/>
    </location>
</feature>
<evidence type="ECO:0000256" key="1">
    <source>
        <dbReference type="ARBA" id="ARBA00022723"/>
    </source>
</evidence>
<feature type="region of interest" description="Disordered" evidence="4">
    <location>
        <begin position="284"/>
        <end position="534"/>
    </location>
</feature>
<keyword evidence="2" id="KW-0863">Zinc-finger</keyword>
<sequence>MCARIKMNAPKAVKGLVQELVHCPLKEEHRVPEATLSDHIARCRWKQEGYTEEDLPLSEPAVGSSGTATQSIFMAWRGVQDDRPVPRTVDRYLSDFTVDERKAMMYDHAVSKTASVSAVKIEDLTSMFHKVDRPRAKTKLERLAEERDAKRKRVSERSRKVHTNRKSRTEILREVIMNQMELYEEWVKHTSENDPTEDFESRLEPPADKMNGRREDGATGRKDEGNDVEEYEGEHLEKGRLCPGPVRPLRAESPWRIIEKEGLNPYKKDSWDVVREKNARRLEQLQERYRRQNASHSDRYGSSRSGGSRREKSPLSHDRRRPENRSETEMHHKREKEERKKRYRSDSASKLDKYRHSDDRSNRHRRYGHDDEPRRRVHDDETDHRTNIDRSEYDGREERDGRESRRGSRHRRGRDDDGDKKRHKERRRSRERVTGSGRKSRREDSSNRRQGPRSGEETVLELIDTKTETRGRKSRSSGFFDRQRELERAPSVFLETPSRVGVKSRAKSLSSDAESSEDEKCIKSHIKKEPKTHR</sequence>
<feature type="compositionally biased region" description="Basic residues" evidence="4">
    <location>
        <begin position="150"/>
        <end position="165"/>
    </location>
</feature>
<feature type="region of interest" description="Disordered" evidence="4">
    <location>
        <begin position="189"/>
        <end position="248"/>
    </location>
</feature>
<feature type="compositionally biased region" description="Basic residues" evidence="4">
    <location>
        <begin position="523"/>
        <end position="534"/>
    </location>
</feature>
<feature type="compositionally biased region" description="Basic residues" evidence="4">
    <location>
        <begin position="421"/>
        <end position="430"/>
    </location>
</feature>
<reference evidence="6" key="1">
    <citation type="submission" date="2020-11" db="EMBL/GenBank/DDBJ databases">
        <authorList>
            <person name="Tran Van P."/>
        </authorList>
    </citation>
    <scope>NUCLEOTIDE SEQUENCE</scope>
</reference>
<dbReference type="GO" id="GO:0008270">
    <property type="term" value="F:zinc ion binding"/>
    <property type="evidence" value="ECO:0007669"/>
    <property type="project" value="UniProtKB-KW"/>
</dbReference>
<feature type="region of interest" description="Disordered" evidence="4">
    <location>
        <begin position="143"/>
        <end position="165"/>
    </location>
</feature>
<keyword evidence="3" id="KW-0862">Zinc</keyword>
<dbReference type="InterPro" id="IPR022776">
    <property type="entry name" value="TRM13/UPF0224_CHHC_Znf_dom"/>
</dbReference>
<evidence type="ECO:0000256" key="3">
    <source>
        <dbReference type="ARBA" id="ARBA00022833"/>
    </source>
</evidence>
<protein>
    <recommendedName>
        <fullName evidence="5">CHHC U11-48K-type domain-containing protein</fullName>
    </recommendedName>
</protein>
<keyword evidence="1" id="KW-0479">Metal-binding</keyword>
<feature type="compositionally biased region" description="Basic and acidic residues" evidence="4">
    <location>
        <begin position="368"/>
        <end position="406"/>
    </location>
</feature>
<proteinExistence type="predicted"/>
<dbReference type="EMBL" id="OE844779">
    <property type="protein sequence ID" value="CAD7606179.1"/>
    <property type="molecule type" value="Genomic_DNA"/>
</dbReference>
<evidence type="ECO:0000313" key="6">
    <source>
        <dbReference type="EMBL" id="CAD7606179.1"/>
    </source>
</evidence>
<evidence type="ECO:0000259" key="5">
    <source>
        <dbReference type="PROSITE" id="PS51800"/>
    </source>
</evidence>